<comment type="subcellular location">
    <subcellularLocation>
        <location evidence="1">Endomembrane system</location>
    </subcellularLocation>
</comment>
<sequence>MSTVAPEPPSPMITSVTPTFDPDTSLSLEAELQTQEVELQNQVDGGSSPGLGPSKSSLSGGGSYLGRDPSHRSNKPPPLHTGADWKVVLHLPEIEKWLRATSDRVTQLTHSVSQDRDNRHVDVHLVRVIININDYRAAAHPFLHWFIERPIDSVQTHSA</sequence>
<reference evidence="6" key="1">
    <citation type="submission" date="2022-11" db="EMBL/GenBank/DDBJ databases">
        <title>Chromosome-level genome of Pogonophryne albipinna.</title>
        <authorList>
            <person name="Jo E."/>
        </authorList>
    </citation>
    <scope>NUCLEOTIDE SEQUENCE</scope>
    <source>
        <strain evidence="6">SGF0006</strain>
        <tissue evidence="6">Muscle</tissue>
    </source>
</reference>
<gene>
    <name evidence="6" type="ORF">JOQ06_029386</name>
</gene>
<comment type="caution">
    <text evidence="6">The sequence shown here is derived from an EMBL/GenBank/DDBJ whole genome shotgun (WGS) entry which is preliminary data.</text>
</comment>
<evidence type="ECO:0000256" key="1">
    <source>
        <dbReference type="ARBA" id="ARBA00004308"/>
    </source>
</evidence>
<evidence type="ECO:0000313" key="7">
    <source>
        <dbReference type="Proteomes" id="UP001219934"/>
    </source>
</evidence>
<accession>A0AAD6B884</accession>
<keyword evidence="4" id="KW-0472">Membrane</keyword>
<keyword evidence="2" id="KW-0597">Phosphoprotein</keyword>
<keyword evidence="3" id="KW-0677">Repeat</keyword>
<name>A0AAD6B884_9TELE</name>
<feature type="compositionally biased region" description="Pro residues" evidence="5">
    <location>
        <begin position="1"/>
        <end position="11"/>
    </location>
</feature>
<evidence type="ECO:0000256" key="2">
    <source>
        <dbReference type="ARBA" id="ARBA00022553"/>
    </source>
</evidence>
<dbReference type="PANTHER" id="PTHR14514:SF2">
    <property type="entry name" value="A-KINASE ANCHOR PROTEIN 6"/>
    <property type="match status" value="1"/>
</dbReference>
<dbReference type="PANTHER" id="PTHR14514">
    <property type="entry name" value="PKA ANCHORING PROTEIN"/>
    <property type="match status" value="1"/>
</dbReference>
<evidence type="ECO:0000256" key="4">
    <source>
        <dbReference type="ARBA" id="ARBA00023136"/>
    </source>
</evidence>
<protein>
    <submittedName>
        <fullName evidence="6">Uncharacterized protein</fullName>
    </submittedName>
</protein>
<evidence type="ECO:0000313" key="6">
    <source>
        <dbReference type="EMBL" id="KAJ4939951.1"/>
    </source>
</evidence>
<dbReference type="AlphaFoldDB" id="A0AAD6B884"/>
<feature type="compositionally biased region" description="Polar residues" evidence="5">
    <location>
        <begin position="12"/>
        <end position="44"/>
    </location>
</feature>
<feature type="region of interest" description="Disordered" evidence="5">
    <location>
        <begin position="1"/>
        <end position="82"/>
    </location>
</feature>
<proteinExistence type="predicted"/>
<dbReference type="Proteomes" id="UP001219934">
    <property type="component" value="Unassembled WGS sequence"/>
</dbReference>
<organism evidence="6 7">
    <name type="scientific">Pogonophryne albipinna</name>
    <dbReference type="NCBI Taxonomy" id="1090488"/>
    <lineage>
        <taxon>Eukaryota</taxon>
        <taxon>Metazoa</taxon>
        <taxon>Chordata</taxon>
        <taxon>Craniata</taxon>
        <taxon>Vertebrata</taxon>
        <taxon>Euteleostomi</taxon>
        <taxon>Actinopterygii</taxon>
        <taxon>Neopterygii</taxon>
        <taxon>Teleostei</taxon>
        <taxon>Neoteleostei</taxon>
        <taxon>Acanthomorphata</taxon>
        <taxon>Eupercaria</taxon>
        <taxon>Perciformes</taxon>
        <taxon>Notothenioidei</taxon>
        <taxon>Pogonophryne</taxon>
    </lineage>
</organism>
<evidence type="ECO:0000256" key="5">
    <source>
        <dbReference type="SAM" id="MobiDB-lite"/>
    </source>
</evidence>
<keyword evidence="7" id="KW-1185">Reference proteome</keyword>
<evidence type="ECO:0000256" key="3">
    <source>
        <dbReference type="ARBA" id="ARBA00022737"/>
    </source>
</evidence>
<dbReference type="EMBL" id="JAPTMU010000008">
    <property type="protein sequence ID" value="KAJ4939951.1"/>
    <property type="molecule type" value="Genomic_DNA"/>
</dbReference>